<accession>A0A739VKZ4</accession>
<proteinExistence type="predicted"/>
<dbReference type="EMBL" id="DAATRF010000078">
    <property type="protein sequence ID" value="HAE9762756.1"/>
    <property type="molecule type" value="Genomic_DNA"/>
</dbReference>
<feature type="non-terminal residue" evidence="2">
    <location>
        <position position="1"/>
    </location>
</feature>
<dbReference type="InterPro" id="IPR018891">
    <property type="entry name" value="AIPR_C"/>
</dbReference>
<reference evidence="2" key="2">
    <citation type="submission" date="2018-07" db="EMBL/GenBank/DDBJ databases">
        <authorList>
            <consortium name="NCBI Pathogen Detection Project"/>
        </authorList>
    </citation>
    <scope>NUCLEOTIDE SEQUENCE</scope>
    <source>
        <strain evidence="2">ID119224</strain>
    </source>
</reference>
<name>A0A739VKZ4_SALET</name>
<dbReference type="AlphaFoldDB" id="A0A739VKZ4"/>
<evidence type="ECO:0000313" key="2">
    <source>
        <dbReference type="EMBL" id="HAE9762756.1"/>
    </source>
</evidence>
<comment type="caution">
    <text evidence="2">The sequence shown here is derived from an EMBL/GenBank/DDBJ whole genome shotgun (WGS) entry which is preliminary data.</text>
</comment>
<dbReference type="Pfam" id="PF10592">
    <property type="entry name" value="AIPR"/>
    <property type="match status" value="1"/>
</dbReference>
<organism evidence="2">
    <name type="scientific">Salmonella enterica subsp. enterica serovar Heidelberg</name>
    <dbReference type="NCBI Taxonomy" id="611"/>
    <lineage>
        <taxon>Bacteria</taxon>
        <taxon>Pseudomonadati</taxon>
        <taxon>Pseudomonadota</taxon>
        <taxon>Gammaproteobacteria</taxon>
        <taxon>Enterobacterales</taxon>
        <taxon>Enterobacteriaceae</taxon>
        <taxon>Salmonella</taxon>
    </lineage>
</organism>
<feature type="domain" description="Abortive phage infection protein C-terminal" evidence="1">
    <location>
        <begin position="7"/>
        <end position="173"/>
    </location>
</feature>
<reference evidence="2" key="1">
    <citation type="journal article" date="2018" name="Genome Biol.">
        <title>SKESA: strategic k-mer extension for scrupulous assemblies.</title>
        <authorList>
            <person name="Souvorov A."/>
            <person name="Agarwala R."/>
            <person name="Lipman D.J."/>
        </authorList>
    </citation>
    <scope>NUCLEOTIDE SEQUENCE</scope>
    <source>
        <strain evidence="2">ID119224</strain>
    </source>
</reference>
<protein>
    <submittedName>
        <fullName evidence="2">Abortive phage infection protein</fullName>
    </submittedName>
</protein>
<evidence type="ECO:0000259" key="1">
    <source>
        <dbReference type="Pfam" id="PF10592"/>
    </source>
</evidence>
<gene>
    <name evidence="2" type="ORF">G4V86_003557</name>
</gene>
<sequence>LREKARLIQKFFDIQRNDEAKEKLFFERRENEYRNKSIQTTKIYDIKELARCFISVFKLRPHDASRYVKKVLNTSDIVFDDKDNECAYHCAAYICYKFNTLINGRKNDAPKYNRLRWHIAMLYPWVVFGKVETPDPSSKKITAYCDKVLKTLLNEEYIENFKTCQRIIDSIEMPTDDQIKRGKYTSELKEAAEKFLNK</sequence>